<dbReference type="InterPro" id="IPR044861">
    <property type="entry name" value="IPNS-like_FE2OG_OXY"/>
</dbReference>
<dbReference type="Pfam" id="PF14226">
    <property type="entry name" value="DIOX_N"/>
    <property type="match status" value="1"/>
</dbReference>
<dbReference type="InterPro" id="IPR026992">
    <property type="entry name" value="DIOX_N"/>
</dbReference>
<evidence type="ECO:0000313" key="6">
    <source>
        <dbReference type="EMBL" id="KAH6833260.1"/>
    </source>
</evidence>
<accession>A0AAD4PBQ7</accession>
<keyword evidence="3 4" id="KW-0408">Iron</keyword>
<dbReference type="InterPro" id="IPR050295">
    <property type="entry name" value="Plant_2OG-oxidoreductases"/>
</dbReference>
<dbReference type="GO" id="GO:0009805">
    <property type="term" value="P:coumarin biosynthetic process"/>
    <property type="evidence" value="ECO:0007669"/>
    <property type="project" value="UniProtKB-ARBA"/>
</dbReference>
<evidence type="ECO:0000256" key="3">
    <source>
        <dbReference type="ARBA" id="ARBA00023004"/>
    </source>
</evidence>
<dbReference type="EMBL" id="SDAM02000059">
    <property type="protein sequence ID" value="KAH6833260.1"/>
    <property type="molecule type" value="Genomic_DNA"/>
</dbReference>
<organism evidence="6 7">
    <name type="scientific">Perilla frutescens var. hirtella</name>
    <name type="common">Perilla citriodora</name>
    <name type="synonym">Perilla setoyensis</name>
    <dbReference type="NCBI Taxonomy" id="608512"/>
    <lineage>
        <taxon>Eukaryota</taxon>
        <taxon>Viridiplantae</taxon>
        <taxon>Streptophyta</taxon>
        <taxon>Embryophyta</taxon>
        <taxon>Tracheophyta</taxon>
        <taxon>Spermatophyta</taxon>
        <taxon>Magnoliopsida</taxon>
        <taxon>eudicotyledons</taxon>
        <taxon>Gunneridae</taxon>
        <taxon>Pentapetalae</taxon>
        <taxon>asterids</taxon>
        <taxon>lamiids</taxon>
        <taxon>Lamiales</taxon>
        <taxon>Lamiaceae</taxon>
        <taxon>Nepetoideae</taxon>
        <taxon>Elsholtzieae</taxon>
        <taxon>Perilla</taxon>
    </lineage>
</organism>
<dbReference type="PROSITE" id="PS51471">
    <property type="entry name" value="FE2OG_OXY"/>
    <property type="match status" value="1"/>
</dbReference>
<protein>
    <recommendedName>
        <fullName evidence="5">Fe2OG dioxygenase domain-containing protein</fullName>
    </recommendedName>
</protein>
<dbReference type="SUPFAM" id="SSF51197">
    <property type="entry name" value="Clavaminate synthase-like"/>
    <property type="match status" value="1"/>
</dbReference>
<dbReference type="AlphaFoldDB" id="A0AAD4PBQ7"/>
<dbReference type="PANTHER" id="PTHR47991">
    <property type="entry name" value="OXOGLUTARATE/IRON-DEPENDENT DIOXYGENASE"/>
    <property type="match status" value="1"/>
</dbReference>
<gene>
    <name evidence="6" type="ORF">C2S53_018094</name>
</gene>
<keyword evidence="7" id="KW-1185">Reference proteome</keyword>
<keyword evidence="2 4" id="KW-0479">Metal-binding</keyword>
<dbReference type="GO" id="GO:0046872">
    <property type="term" value="F:metal ion binding"/>
    <property type="evidence" value="ECO:0007669"/>
    <property type="project" value="UniProtKB-KW"/>
</dbReference>
<dbReference type="Pfam" id="PF03171">
    <property type="entry name" value="2OG-FeII_Oxy"/>
    <property type="match status" value="1"/>
</dbReference>
<evidence type="ECO:0000256" key="2">
    <source>
        <dbReference type="ARBA" id="ARBA00022723"/>
    </source>
</evidence>
<dbReference type="Gene3D" id="2.60.120.330">
    <property type="entry name" value="B-lactam Antibiotic, Isopenicillin N Synthase, Chain"/>
    <property type="match status" value="1"/>
</dbReference>
<evidence type="ECO:0000259" key="5">
    <source>
        <dbReference type="PROSITE" id="PS51471"/>
    </source>
</evidence>
<name>A0AAD4PBQ7_PERFH</name>
<evidence type="ECO:0000313" key="7">
    <source>
        <dbReference type="Proteomes" id="UP001190926"/>
    </source>
</evidence>
<keyword evidence="4" id="KW-0560">Oxidoreductase</keyword>
<dbReference type="GO" id="GO:0016706">
    <property type="term" value="F:2-oxoglutarate-dependent dioxygenase activity"/>
    <property type="evidence" value="ECO:0007669"/>
    <property type="project" value="UniProtKB-ARBA"/>
</dbReference>
<comment type="similarity">
    <text evidence="1 4">Belongs to the iron/ascorbate-dependent oxidoreductase family.</text>
</comment>
<evidence type="ECO:0000256" key="4">
    <source>
        <dbReference type="RuleBase" id="RU003682"/>
    </source>
</evidence>
<dbReference type="InterPro" id="IPR005123">
    <property type="entry name" value="Oxoglu/Fe-dep_dioxygenase_dom"/>
</dbReference>
<feature type="domain" description="Fe2OG dioxygenase" evidence="5">
    <location>
        <begin position="194"/>
        <end position="298"/>
    </location>
</feature>
<comment type="caution">
    <text evidence="6">The sequence shown here is derived from an EMBL/GenBank/DDBJ whole genome shotgun (WGS) entry which is preliminary data.</text>
</comment>
<sequence length="353" mass="39533">MASTAPPAPPPPPTITCVKHLAESANLTSIIPSNYAYYTNSAQTKASDPGDSIPIIDLSLLTSDNPDHKSTAIRDLDNALNHGIPEELMNGILEGTRDFFDLPEEEKPEFQPKDVVSPIRYGTSFNTEKEKIFCWRDFLKVFVHPHFNFPDRPESLREILLEYTGRIRKMVRELVGGVSEAMELDQDYVEEVLKLDSSFQKFGGNFYPPCPQPDQTIGLPPHNDPGLFTILLIHNGLAGLQIERHGQWFEVNPPQNSMIVNVGDQLEIFSNGRCKSSRHRAVVNKLRERLSIAVGNGPGKDVVVGPAAPLVEKDGGALYRSMKYQEYVESQLSRSFNGKSILEEQMMFHEDQI</sequence>
<dbReference type="Proteomes" id="UP001190926">
    <property type="component" value="Unassembled WGS sequence"/>
</dbReference>
<proteinExistence type="inferred from homology"/>
<reference evidence="6 7" key="1">
    <citation type="journal article" date="2021" name="Nat. Commun.">
        <title>Incipient diploidization of the medicinal plant Perilla within 10,000 years.</title>
        <authorList>
            <person name="Zhang Y."/>
            <person name="Shen Q."/>
            <person name="Leng L."/>
            <person name="Zhang D."/>
            <person name="Chen S."/>
            <person name="Shi Y."/>
            <person name="Ning Z."/>
            <person name="Chen S."/>
        </authorList>
    </citation>
    <scope>NUCLEOTIDE SEQUENCE [LARGE SCALE GENOMIC DNA]</scope>
    <source>
        <strain evidence="7">cv. PC099</strain>
    </source>
</reference>
<dbReference type="GO" id="GO:0002238">
    <property type="term" value="P:response to molecule of fungal origin"/>
    <property type="evidence" value="ECO:0007669"/>
    <property type="project" value="UniProtKB-ARBA"/>
</dbReference>
<evidence type="ECO:0000256" key="1">
    <source>
        <dbReference type="ARBA" id="ARBA00008056"/>
    </source>
</evidence>
<dbReference type="InterPro" id="IPR027443">
    <property type="entry name" value="IPNS-like_sf"/>
</dbReference>